<feature type="transmembrane region" description="Helical" evidence="13">
    <location>
        <begin position="453"/>
        <end position="473"/>
    </location>
</feature>
<evidence type="ECO:0000256" key="2">
    <source>
        <dbReference type="ARBA" id="ARBA00022448"/>
    </source>
</evidence>
<dbReference type="InterPro" id="IPR018488">
    <property type="entry name" value="cNMP-bd_CS"/>
</dbReference>
<evidence type="ECO:0000313" key="15">
    <source>
        <dbReference type="EMBL" id="KAK3288086.1"/>
    </source>
</evidence>
<dbReference type="Gene3D" id="2.60.120.10">
    <property type="entry name" value="Jelly Rolls"/>
    <property type="match status" value="1"/>
</dbReference>
<keyword evidence="5" id="KW-0631">Potassium channel</keyword>
<feature type="transmembrane region" description="Helical" evidence="13">
    <location>
        <begin position="309"/>
        <end position="325"/>
    </location>
</feature>
<evidence type="ECO:0000259" key="14">
    <source>
        <dbReference type="PROSITE" id="PS50042"/>
    </source>
</evidence>
<evidence type="ECO:0000256" key="11">
    <source>
        <dbReference type="ARBA" id="ARBA00023303"/>
    </source>
</evidence>
<dbReference type="Gene3D" id="1.10.287.70">
    <property type="match status" value="1"/>
</dbReference>
<keyword evidence="4 13" id="KW-0812">Transmembrane</keyword>
<dbReference type="SUPFAM" id="SSF51206">
    <property type="entry name" value="cAMP-binding domain-like"/>
    <property type="match status" value="1"/>
</dbReference>
<feature type="compositionally biased region" description="Polar residues" evidence="12">
    <location>
        <begin position="151"/>
        <end position="170"/>
    </location>
</feature>
<feature type="compositionally biased region" description="Polar residues" evidence="12">
    <location>
        <begin position="996"/>
        <end position="1008"/>
    </location>
</feature>
<dbReference type="AlphaFoldDB" id="A0AAE0H1E6"/>
<feature type="compositionally biased region" description="Basic and acidic residues" evidence="12">
    <location>
        <begin position="799"/>
        <end position="816"/>
    </location>
</feature>
<evidence type="ECO:0000256" key="13">
    <source>
        <dbReference type="SAM" id="Phobius"/>
    </source>
</evidence>
<dbReference type="InterPro" id="IPR014710">
    <property type="entry name" value="RmlC-like_jellyroll"/>
</dbReference>
<keyword evidence="3" id="KW-0633">Potassium transport</keyword>
<dbReference type="InterPro" id="IPR005821">
    <property type="entry name" value="Ion_trans_dom"/>
</dbReference>
<feature type="region of interest" description="Disordered" evidence="12">
    <location>
        <begin position="151"/>
        <end position="173"/>
    </location>
</feature>
<comment type="caution">
    <text evidence="15">The sequence shown here is derived from an EMBL/GenBank/DDBJ whole genome shotgun (WGS) entry which is preliminary data.</text>
</comment>
<dbReference type="GO" id="GO:0034702">
    <property type="term" value="C:monoatomic ion channel complex"/>
    <property type="evidence" value="ECO:0007669"/>
    <property type="project" value="UniProtKB-KW"/>
</dbReference>
<dbReference type="Pfam" id="PF00520">
    <property type="entry name" value="Ion_trans"/>
    <property type="match status" value="1"/>
</dbReference>
<dbReference type="InterPro" id="IPR003938">
    <property type="entry name" value="K_chnl_volt-dep_EAG/ELK/ERG"/>
</dbReference>
<dbReference type="Gene3D" id="1.10.287.630">
    <property type="entry name" value="Helix hairpin bin"/>
    <property type="match status" value="1"/>
</dbReference>
<feature type="region of interest" description="Disordered" evidence="12">
    <location>
        <begin position="865"/>
        <end position="901"/>
    </location>
</feature>
<dbReference type="PANTHER" id="PTHR10217:SF435">
    <property type="entry name" value="POTASSIUM VOLTAGE-GATED CHANNEL PROTEIN EAG"/>
    <property type="match status" value="1"/>
</dbReference>
<dbReference type="CDD" id="cd00038">
    <property type="entry name" value="CAP_ED"/>
    <property type="match status" value="1"/>
</dbReference>
<dbReference type="GO" id="GO:0005249">
    <property type="term" value="F:voltage-gated potassium channel activity"/>
    <property type="evidence" value="ECO:0007669"/>
    <property type="project" value="InterPro"/>
</dbReference>
<dbReference type="InterPro" id="IPR050818">
    <property type="entry name" value="KCNH_animal-type"/>
</dbReference>
<evidence type="ECO:0000256" key="5">
    <source>
        <dbReference type="ARBA" id="ARBA00022826"/>
    </source>
</evidence>
<keyword evidence="9" id="KW-0406">Ion transport</keyword>
<keyword evidence="16" id="KW-1185">Reference proteome</keyword>
<dbReference type="SMART" id="SM00100">
    <property type="entry name" value="cNMP"/>
    <property type="match status" value="1"/>
</dbReference>
<dbReference type="Pfam" id="PF00027">
    <property type="entry name" value="cNMP_binding"/>
    <property type="match status" value="1"/>
</dbReference>
<feature type="transmembrane region" description="Helical" evidence="13">
    <location>
        <begin position="345"/>
        <end position="364"/>
    </location>
</feature>
<dbReference type="PRINTS" id="PR01463">
    <property type="entry name" value="EAGCHANLFMLY"/>
</dbReference>
<feature type="region of interest" description="Disordered" evidence="12">
    <location>
        <begin position="777"/>
        <end position="835"/>
    </location>
</feature>
<sequence length="1016" mass="114243">MLAPRLAEHVLCADSANDIEAAITQRFERERNILKEQLFQFQSALEERFDGFEEIVKRSVREALHGRRTKDNAGHECHQTPFGASDCHLDGMNKQNVLKDVGERVPHMRSLGTEYRDDHGHRQAVCESAAEIIKVDGMEIRLEDPKLSTDSTFELASDASSNQNSESIQAETPKRMLPSLSYLMPSAGTAGWEDIEAKAPLEPEFLPTLGTQKSPAEILITKSLERKMKKWAKGAQTRNAWGFAKRPRTVSDMKKEAVVKKSRFLEEIHRASQLSTEAAEGNSEIDIEHETPFFTPNKMIHPNNTQRRMWDFFMFFLLLYCAFSIPYRLSFLSEESMIELQITDFVLDALFVLDIILNFSTAYVDLDGKIRDSFSFVAANYIQGWFLLDVVATIPIDQLITSDGMDALKLSKVLRLARLGKLLRILRLVRLMKVSKSMDQMERSMRHPAILRLLKLCFFLIGIMHWFACMAHATAMQDTDPDTWIGLRDYKAHFPLQQYTCCLYWATCTMLGEKSSPQGTLSLVVTCIVFWMGMVLYLTAFGNIVNLMNNMDLVSTEYKQKLDKSTQYMRKLQIPTKLRSRIVEHIEAMHERTHGMDSREFMAMLPRHLRHEVAMHLNCGVLENMEVFAQSSVPFLTAIIMRVRVNVALAGDLLVCEGDIGSDMFFIVDGELAVWVRNHKVASLVKGSFFGESVLFDGTKNGRRSASVRATKNCTLYSLELEDFQDIFEAYPEDGAQFLLACSKFRNKSDVESKRAIQRFQTKMLERGTVASLPTRAEKAGVGTEGNMGDGTVAPNQNAKDEVPRERAHSVHEDSPYGRGRAGDGSMSEIESSTPLWQRERALSDMGSLVLYGSTMDPTPLQIGPNANTNADCKRQSQTQEHFPAAEHDQGSNPRDSPKITKLNLSNLTSPTAPSSMQEMVNISSRPDSDVVFGQSVFNMHSSHPSHRSVDSFRLAKFSNSPHGSQAGKEGGCESVRDVDALSTPTEIRGNDMRQTENNLTLDSTRNLPGTAADRQ</sequence>
<keyword evidence="8 13" id="KW-1133">Transmembrane helix</keyword>
<gene>
    <name evidence="15" type="ORF">CYMTET_4426</name>
</gene>
<dbReference type="SUPFAM" id="SSF81324">
    <property type="entry name" value="Voltage-gated potassium channels"/>
    <property type="match status" value="1"/>
</dbReference>
<dbReference type="GO" id="GO:0042391">
    <property type="term" value="P:regulation of membrane potential"/>
    <property type="evidence" value="ECO:0007669"/>
    <property type="project" value="TreeGrafter"/>
</dbReference>
<keyword evidence="7" id="KW-0630">Potassium</keyword>
<keyword evidence="2" id="KW-0813">Transport</keyword>
<feature type="compositionally biased region" description="Polar residues" evidence="12">
    <location>
        <begin position="865"/>
        <end position="881"/>
    </location>
</feature>
<feature type="transmembrane region" description="Helical" evidence="13">
    <location>
        <begin position="376"/>
        <end position="396"/>
    </location>
</feature>
<evidence type="ECO:0000256" key="3">
    <source>
        <dbReference type="ARBA" id="ARBA00022538"/>
    </source>
</evidence>
<feature type="domain" description="Cyclic nucleotide-binding" evidence="14">
    <location>
        <begin position="650"/>
        <end position="728"/>
    </location>
</feature>
<organism evidence="15 16">
    <name type="scientific">Cymbomonas tetramitiformis</name>
    <dbReference type="NCBI Taxonomy" id="36881"/>
    <lineage>
        <taxon>Eukaryota</taxon>
        <taxon>Viridiplantae</taxon>
        <taxon>Chlorophyta</taxon>
        <taxon>Pyramimonadophyceae</taxon>
        <taxon>Pyramimonadales</taxon>
        <taxon>Pyramimonadaceae</taxon>
        <taxon>Cymbomonas</taxon>
    </lineage>
</organism>
<evidence type="ECO:0000313" key="16">
    <source>
        <dbReference type="Proteomes" id="UP001190700"/>
    </source>
</evidence>
<keyword evidence="6" id="KW-0851">Voltage-gated channel</keyword>
<evidence type="ECO:0000256" key="4">
    <source>
        <dbReference type="ARBA" id="ARBA00022692"/>
    </source>
</evidence>
<evidence type="ECO:0000256" key="7">
    <source>
        <dbReference type="ARBA" id="ARBA00022958"/>
    </source>
</evidence>
<dbReference type="PROSITE" id="PS00888">
    <property type="entry name" value="CNMP_BINDING_1"/>
    <property type="match status" value="1"/>
</dbReference>
<dbReference type="GO" id="GO:0005886">
    <property type="term" value="C:plasma membrane"/>
    <property type="evidence" value="ECO:0007669"/>
    <property type="project" value="TreeGrafter"/>
</dbReference>
<accession>A0AAE0H1E6</accession>
<dbReference type="InterPro" id="IPR000595">
    <property type="entry name" value="cNMP-bd_dom"/>
</dbReference>
<dbReference type="Proteomes" id="UP001190700">
    <property type="component" value="Unassembled WGS sequence"/>
</dbReference>
<name>A0AAE0H1E6_9CHLO</name>
<evidence type="ECO:0000256" key="8">
    <source>
        <dbReference type="ARBA" id="ARBA00022989"/>
    </source>
</evidence>
<dbReference type="PANTHER" id="PTHR10217">
    <property type="entry name" value="VOLTAGE AND LIGAND GATED POTASSIUM CHANNEL"/>
    <property type="match status" value="1"/>
</dbReference>
<feature type="transmembrane region" description="Helical" evidence="13">
    <location>
        <begin position="520"/>
        <end position="541"/>
    </location>
</feature>
<feature type="compositionally biased region" description="Basic and acidic residues" evidence="12">
    <location>
        <begin position="971"/>
        <end position="980"/>
    </location>
</feature>
<evidence type="ECO:0000256" key="6">
    <source>
        <dbReference type="ARBA" id="ARBA00022882"/>
    </source>
</evidence>
<keyword evidence="10 13" id="KW-0472">Membrane</keyword>
<reference evidence="15 16" key="1">
    <citation type="journal article" date="2015" name="Genome Biol. Evol.">
        <title>Comparative Genomics of a Bacterivorous Green Alga Reveals Evolutionary Causalities and Consequences of Phago-Mixotrophic Mode of Nutrition.</title>
        <authorList>
            <person name="Burns J.A."/>
            <person name="Paasch A."/>
            <person name="Narechania A."/>
            <person name="Kim E."/>
        </authorList>
    </citation>
    <scope>NUCLEOTIDE SEQUENCE [LARGE SCALE GENOMIC DNA]</scope>
    <source>
        <strain evidence="15 16">PLY_AMNH</strain>
    </source>
</reference>
<feature type="region of interest" description="Disordered" evidence="12">
    <location>
        <begin position="960"/>
        <end position="1016"/>
    </location>
</feature>
<dbReference type="EMBL" id="LGRX02000609">
    <property type="protein sequence ID" value="KAK3288086.1"/>
    <property type="molecule type" value="Genomic_DNA"/>
</dbReference>
<protein>
    <recommendedName>
        <fullName evidence="14">Cyclic nucleotide-binding domain-containing protein</fullName>
    </recommendedName>
</protein>
<dbReference type="PROSITE" id="PS50042">
    <property type="entry name" value="CNMP_BINDING_3"/>
    <property type="match status" value="1"/>
</dbReference>
<evidence type="ECO:0000256" key="1">
    <source>
        <dbReference type="ARBA" id="ARBA00004141"/>
    </source>
</evidence>
<keyword evidence="11" id="KW-0407">Ion channel</keyword>
<proteinExistence type="predicted"/>
<evidence type="ECO:0000256" key="12">
    <source>
        <dbReference type="SAM" id="MobiDB-lite"/>
    </source>
</evidence>
<evidence type="ECO:0000256" key="10">
    <source>
        <dbReference type="ARBA" id="ARBA00023136"/>
    </source>
</evidence>
<comment type="subcellular location">
    <subcellularLocation>
        <location evidence="1">Membrane</location>
        <topology evidence="1">Multi-pass membrane protein</topology>
    </subcellularLocation>
</comment>
<dbReference type="InterPro" id="IPR018490">
    <property type="entry name" value="cNMP-bd_dom_sf"/>
</dbReference>
<evidence type="ECO:0000256" key="9">
    <source>
        <dbReference type="ARBA" id="ARBA00023065"/>
    </source>
</evidence>